<dbReference type="InParanoid" id="A0A6I8P4U8"/>
<proteinExistence type="predicted"/>
<evidence type="ECO:0000256" key="1">
    <source>
        <dbReference type="SAM" id="Phobius"/>
    </source>
</evidence>
<dbReference type="FunCoup" id="A0A6I8P4U8">
    <property type="interactions" value="3"/>
</dbReference>
<keyword evidence="1" id="KW-0812">Transmembrane</keyword>
<name>A0A6I8P4U8_ORNAN</name>
<reference evidence="2 3" key="1">
    <citation type="journal article" date="2008" name="Nature">
        <title>Genome analysis of the platypus reveals unique signatures of evolution.</title>
        <authorList>
            <person name="Warren W.C."/>
            <person name="Hillier L.W."/>
            <person name="Marshall Graves J.A."/>
            <person name="Birney E."/>
            <person name="Ponting C.P."/>
            <person name="Grutzner F."/>
            <person name="Belov K."/>
            <person name="Miller W."/>
            <person name="Clarke L."/>
            <person name="Chinwalla A.T."/>
            <person name="Yang S.P."/>
            <person name="Heger A."/>
            <person name="Locke D.P."/>
            <person name="Miethke P."/>
            <person name="Waters P.D."/>
            <person name="Veyrunes F."/>
            <person name="Fulton L."/>
            <person name="Fulton B."/>
            <person name="Graves T."/>
            <person name="Wallis J."/>
            <person name="Puente X.S."/>
            <person name="Lopez-Otin C."/>
            <person name="Ordonez G.R."/>
            <person name="Eichler E.E."/>
            <person name="Chen L."/>
            <person name="Cheng Z."/>
            <person name="Deakin J.E."/>
            <person name="Alsop A."/>
            <person name="Thompson K."/>
            <person name="Kirby P."/>
            <person name="Papenfuss A.T."/>
            <person name="Wakefield M.J."/>
            <person name="Olender T."/>
            <person name="Lancet D."/>
            <person name="Huttley G.A."/>
            <person name="Smit A.F."/>
            <person name="Pask A."/>
            <person name="Temple-Smith P."/>
            <person name="Batzer M.A."/>
            <person name="Walker J.A."/>
            <person name="Konkel M.K."/>
            <person name="Harris R.S."/>
            <person name="Whittington C.M."/>
            <person name="Wong E.S."/>
            <person name="Gemmell N.J."/>
            <person name="Buschiazzo E."/>
            <person name="Vargas Jentzsch I.M."/>
            <person name="Merkel A."/>
            <person name="Schmitz J."/>
            <person name="Zemann A."/>
            <person name="Churakov G."/>
            <person name="Kriegs J.O."/>
            <person name="Brosius J."/>
            <person name="Murchison E.P."/>
            <person name="Sachidanandam R."/>
            <person name="Smith C."/>
            <person name="Hannon G.J."/>
            <person name="Tsend-Ayush E."/>
            <person name="McMillan D."/>
            <person name="Attenborough R."/>
            <person name="Rens W."/>
            <person name="Ferguson-Smith M."/>
            <person name="Lefevre C.M."/>
            <person name="Sharp J.A."/>
            <person name="Nicholas K.R."/>
            <person name="Ray D.A."/>
            <person name="Kube M."/>
            <person name="Reinhardt R."/>
            <person name="Pringle T.H."/>
            <person name="Taylor J."/>
            <person name="Jones R.C."/>
            <person name="Nixon B."/>
            <person name="Dacheux J.L."/>
            <person name="Niwa H."/>
            <person name="Sekita Y."/>
            <person name="Huang X."/>
            <person name="Stark A."/>
            <person name="Kheradpour P."/>
            <person name="Kellis M."/>
            <person name="Flicek P."/>
            <person name="Chen Y."/>
            <person name="Webber C."/>
            <person name="Hardison R."/>
            <person name="Nelson J."/>
            <person name="Hallsworth-Pepin K."/>
            <person name="Delehaunty K."/>
            <person name="Markovic C."/>
            <person name="Minx P."/>
            <person name="Feng Y."/>
            <person name="Kremitzki C."/>
            <person name="Mitreva M."/>
            <person name="Glasscock J."/>
            <person name="Wylie T."/>
            <person name="Wohldmann P."/>
            <person name="Thiru P."/>
            <person name="Nhan M.N."/>
            <person name="Pohl C.S."/>
            <person name="Smith S.M."/>
            <person name="Hou S."/>
            <person name="Nefedov M."/>
            <person name="de Jong P.J."/>
            <person name="Renfree M.B."/>
            <person name="Mardis E.R."/>
            <person name="Wilson R.K."/>
        </authorList>
    </citation>
    <scope>NUCLEOTIDE SEQUENCE [LARGE SCALE GENOMIC DNA]</scope>
    <source>
        <strain evidence="2 3">Glennie</strain>
    </source>
</reference>
<gene>
    <name evidence="2" type="primary">LSMEM1</name>
</gene>
<keyword evidence="1" id="KW-1133">Transmembrane helix</keyword>
<sequence>MRTMNRSARDSPRGPWQAGKLYAVNSLNDLNKLTLCPAGSQQLLPPEDKTRGSSPNLGTWGAIQRRSSFLIGLILALIVSLVLVSFVIFLIVQTGNRMEEVSRRLAAEGKDIEELKKMNSLILKRLAQTGPDDQ</sequence>
<keyword evidence="1" id="KW-0472">Membrane</keyword>
<dbReference type="AlphaFoldDB" id="A0A6I8P4U8"/>
<dbReference type="Bgee" id="ENSOANG00000042933">
    <property type="expression patterns" value="Expressed in heart"/>
</dbReference>
<reference evidence="2" key="3">
    <citation type="submission" date="2025-09" db="UniProtKB">
        <authorList>
            <consortium name="Ensembl"/>
        </authorList>
    </citation>
    <scope>IDENTIFICATION</scope>
    <source>
        <strain evidence="2">Glennie</strain>
    </source>
</reference>
<organism evidence="2 3">
    <name type="scientific">Ornithorhynchus anatinus</name>
    <name type="common">Duckbill platypus</name>
    <dbReference type="NCBI Taxonomy" id="9258"/>
    <lineage>
        <taxon>Eukaryota</taxon>
        <taxon>Metazoa</taxon>
        <taxon>Chordata</taxon>
        <taxon>Craniata</taxon>
        <taxon>Vertebrata</taxon>
        <taxon>Euteleostomi</taxon>
        <taxon>Mammalia</taxon>
        <taxon>Monotremata</taxon>
        <taxon>Ornithorhynchidae</taxon>
        <taxon>Ornithorhynchus</taxon>
    </lineage>
</organism>
<protein>
    <submittedName>
        <fullName evidence="2">Leucine rich single-pass membrane protein 1</fullName>
    </submittedName>
</protein>
<accession>A0A6I8P4U8</accession>
<dbReference type="Ensembl" id="ENSOANT00000065528.1">
    <property type="protein sequence ID" value="ENSOANP00000047993.1"/>
    <property type="gene ID" value="ENSOANG00000042933.1"/>
</dbReference>
<dbReference type="Pfam" id="PF15145">
    <property type="entry name" value="DUF4577"/>
    <property type="match status" value="1"/>
</dbReference>
<evidence type="ECO:0000313" key="3">
    <source>
        <dbReference type="Proteomes" id="UP000002279"/>
    </source>
</evidence>
<dbReference type="Proteomes" id="UP000002279">
    <property type="component" value="Chromosome 10"/>
</dbReference>
<keyword evidence="3" id="KW-1185">Reference proteome</keyword>
<dbReference type="PANTHER" id="PTHR36475">
    <property type="entry name" value="LEUCINE-RICH SINGLE-PASS MEMBRANE PROTEIN 1"/>
    <property type="match status" value="1"/>
</dbReference>
<dbReference type="PANTHER" id="PTHR36475:SF1">
    <property type="entry name" value="LEUCINE-RICH SINGLE-PASS MEMBRANE PROTEIN 1"/>
    <property type="match status" value="1"/>
</dbReference>
<evidence type="ECO:0000313" key="2">
    <source>
        <dbReference type="Ensembl" id="ENSOANP00000047993.1"/>
    </source>
</evidence>
<reference evidence="2" key="2">
    <citation type="submission" date="2025-08" db="UniProtKB">
        <authorList>
            <consortium name="Ensembl"/>
        </authorList>
    </citation>
    <scope>IDENTIFICATION</scope>
    <source>
        <strain evidence="2">Glennie</strain>
    </source>
</reference>
<dbReference type="GeneTree" id="ENSGT00390000010292"/>
<dbReference type="InterPro" id="IPR028099">
    <property type="entry name" value="DUF4577"/>
</dbReference>
<dbReference type="OMA" id="CPAESQH"/>
<feature type="transmembrane region" description="Helical" evidence="1">
    <location>
        <begin position="69"/>
        <end position="92"/>
    </location>
</feature>